<reference evidence="11" key="1">
    <citation type="journal article" date="2012" name="Nat. Commun.">
        <title>The genome of Prunus mume.</title>
        <authorList>
            <person name="Zhang Q."/>
            <person name="Chen W."/>
            <person name="Sun L."/>
            <person name="Zhao F."/>
            <person name="Huang B."/>
            <person name="Yang W."/>
            <person name="Tao Y."/>
            <person name="Wang J."/>
            <person name="Yuan Z."/>
            <person name="Fan G."/>
            <person name="Xing Z."/>
            <person name="Han C."/>
            <person name="Pan H."/>
            <person name="Zhong X."/>
            <person name="Shi W."/>
            <person name="Liang X."/>
            <person name="Du D."/>
            <person name="Sun F."/>
            <person name="Xu Z."/>
            <person name="Hao R."/>
            <person name="Lv T."/>
            <person name="Lv Y."/>
            <person name="Zheng Z."/>
            <person name="Sun M."/>
            <person name="Luo L."/>
            <person name="Cai M."/>
            <person name="Gao Y."/>
            <person name="Wang J."/>
            <person name="Yin Y."/>
            <person name="Xu X."/>
            <person name="Cheng T."/>
            <person name="Wang J."/>
        </authorList>
    </citation>
    <scope>NUCLEOTIDE SEQUENCE [LARGE SCALE GENOMIC DNA]</scope>
</reference>
<keyword evidence="11" id="KW-1185">Reference proteome</keyword>
<dbReference type="Gene3D" id="1.20.1560.10">
    <property type="entry name" value="ABC transporter type 1, transmembrane domain"/>
    <property type="match status" value="1"/>
</dbReference>
<dbReference type="PROSITE" id="PS50929">
    <property type="entry name" value="ABC_TM1F"/>
    <property type="match status" value="1"/>
</dbReference>
<comment type="similarity">
    <text evidence="2">Belongs to the ABC transporter superfamily. ABCB family. Multidrug resistance exporter (TC 3.A.1.201) subfamily.</text>
</comment>
<dbReference type="PANTHER" id="PTHR43394">
    <property type="entry name" value="ATP-DEPENDENT PERMEASE MDL1, MITOCHONDRIAL"/>
    <property type="match status" value="1"/>
</dbReference>
<evidence type="ECO:0000256" key="6">
    <source>
        <dbReference type="ARBA" id="ARBA00022989"/>
    </source>
</evidence>
<dbReference type="PANTHER" id="PTHR43394:SF16">
    <property type="entry name" value="ABC TRANSPORTER B FAMILY MEMBER 4-LIKE ISOFORM X1"/>
    <property type="match status" value="1"/>
</dbReference>
<feature type="transmembrane region" description="Helical" evidence="9">
    <location>
        <begin position="23"/>
        <end position="47"/>
    </location>
</feature>
<protein>
    <submittedName>
        <fullName evidence="12">ABC transporter B family member 4-like</fullName>
    </submittedName>
</protein>
<proteinExistence type="inferred from homology"/>
<dbReference type="SUPFAM" id="SSF90123">
    <property type="entry name" value="ABC transporter transmembrane region"/>
    <property type="match status" value="1"/>
</dbReference>
<evidence type="ECO:0000256" key="2">
    <source>
        <dbReference type="ARBA" id="ARBA00007577"/>
    </source>
</evidence>
<gene>
    <name evidence="12" type="primary">LOC103344050</name>
</gene>
<reference evidence="12" key="2">
    <citation type="submission" date="2025-08" db="UniProtKB">
        <authorList>
            <consortium name="RefSeq"/>
        </authorList>
    </citation>
    <scope>IDENTIFICATION</scope>
</reference>
<evidence type="ECO:0000256" key="9">
    <source>
        <dbReference type="SAM" id="Phobius"/>
    </source>
</evidence>
<evidence type="ECO:0000256" key="1">
    <source>
        <dbReference type="ARBA" id="ARBA00004141"/>
    </source>
</evidence>
<keyword evidence="8" id="KW-0325">Glycoprotein</keyword>
<keyword evidence="5" id="KW-0677">Repeat</keyword>
<feature type="domain" description="ABC transmembrane type-1" evidence="10">
    <location>
        <begin position="1"/>
        <end position="153"/>
    </location>
</feature>
<comment type="subcellular location">
    <subcellularLocation>
        <location evidence="1">Membrane</location>
        <topology evidence="1">Multi-pass membrane protein</topology>
    </subcellularLocation>
</comment>
<dbReference type="InterPro" id="IPR039421">
    <property type="entry name" value="Type_1_exporter"/>
</dbReference>
<feature type="non-terminal residue" evidence="12">
    <location>
        <position position="1"/>
    </location>
</feature>
<evidence type="ECO:0000313" key="11">
    <source>
        <dbReference type="Proteomes" id="UP000694861"/>
    </source>
</evidence>
<feature type="non-terminal residue" evidence="12">
    <location>
        <position position="153"/>
    </location>
</feature>
<keyword evidence="4 9" id="KW-0812">Transmembrane</keyword>
<dbReference type="Pfam" id="PF00664">
    <property type="entry name" value="ABC_membrane"/>
    <property type="match status" value="1"/>
</dbReference>
<keyword evidence="7 9" id="KW-0472">Membrane</keyword>
<evidence type="ECO:0000256" key="8">
    <source>
        <dbReference type="ARBA" id="ARBA00023180"/>
    </source>
</evidence>
<dbReference type="InterPro" id="IPR011527">
    <property type="entry name" value="ABC1_TM_dom"/>
</dbReference>
<sequence>VGNFIQLIATFVGGFVIAFVKGWLLTFVMLSSIPLFVLSVAFMGILISKMASRGQTAYSVAATVVEQTVGSIRTVASFTGEKQAIAHYNNSLIKAYDSGVQAGLASGFGMGSVMLIMMCSYALAIWFGGKMILEKGYTGGEVINVIFSVLTGS</sequence>
<name>A0ABM0PX13_PRUMU</name>
<keyword evidence="3" id="KW-0813">Transport</keyword>
<evidence type="ECO:0000256" key="4">
    <source>
        <dbReference type="ARBA" id="ARBA00022692"/>
    </source>
</evidence>
<organism evidence="11 12">
    <name type="scientific">Prunus mume</name>
    <name type="common">Japanese apricot</name>
    <name type="synonym">Armeniaca mume</name>
    <dbReference type="NCBI Taxonomy" id="102107"/>
    <lineage>
        <taxon>Eukaryota</taxon>
        <taxon>Viridiplantae</taxon>
        <taxon>Streptophyta</taxon>
        <taxon>Embryophyta</taxon>
        <taxon>Tracheophyta</taxon>
        <taxon>Spermatophyta</taxon>
        <taxon>Magnoliopsida</taxon>
        <taxon>eudicotyledons</taxon>
        <taxon>Gunneridae</taxon>
        <taxon>Pentapetalae</taxon>
        <taxon>rosids</taxon>
        <taxon>fabids</taxon>
        <taxon>Rosales</taxon>
        <taxon>Rosaceae</taxon>
        <taxon>Amygdaloideae</taxon>
        <taxon>Amygdaleae</taxon>
        <taxon>Prunus</taxon>
    </lineage>
</organism>
<keyword evidence="6 9" id="KW-1133">Transmembrane helix</keyword>
<dbReference type="InterPro" id="IPR036640">
    <property type="entry name" value="ABC1_TM_sf"/>
</dbReference>
<dbReference type="RefSeq" id="XP_008245900.1">
    <property type="nucleotide sequence ID" value="XM_008247678.1"/>
</dbReference>
<evidence type="ECO:0000259" key="10">
    <source>
        <dbReference type="PROSITE" id="PS50929"/>
    </source>
</evidence>
<evidence type="ECO:0000256" key="5">
    <source>
        <dbReference type="ARBA" id="ARBA00022737"/>
    </source>
</evidence>
<feature type="transmembrane region" description="Helical" evidence="9">
    <location>
        <begin position="104"/>
        <end position="127"/>
    </location>
</feature>
<evidence type="ECO:0000256" key="7">
    <source>
        <dbReference type="ARBA" id="ARBA00023136"/>
    </source>
</evidence>
<dbReference type="Proteomes" id="UP000694861">
    <property type="component" value="Unplaced"/>
</dbReference>
<dbReference type="GeneID" id="103344050"/>
<evidence type="ECO:0000313" key="12">
    <source>
        <dbReference type="RefSeq" id="XP_008245900.1"/>
    </source>
</evidence>
<evidence type="ECO:0000256" key="3">
    <source>
        <dbReference type="ARBA" id="ARBA00022448"/>
    </source>
</evidence>
<accession>A0ABM0PX13</accession>